<dbReference type="RefSeq" id="WP_002655631.1">
    <property type="nucleotide sequence ID" value="NZ_CH672377.1"/>
</dbReference>
<proteinExistence type="predicted"/>
<organism evidence="2 3">
    <name type="scientific">Blastopirellula marina DSM 3645</name>
    <dbReference type="NCBI Taxonomy" id="314230"/>
    <lineage>
        <taxon>Bacteria</taxon>
        <taxon>Pseudomonadati</taxon>
        <taxon>Planctomycetota</taxon>
        <taxon>Planctomycetia</taxon>
        <taxon>Pirellulales</taxon>
        <taxon>Pirellulaceae</taxon>
        <taxon>Blastopirellula</taxon>
    </lineage>
</organism>
<evidence type="ECO:0000256" key="1">
    <source>
        <dbReference type="SAM" id="Phobius"/>
    </source>
</evidence>
<reference evidence="2 3" key="1">
    <citation type="submission" date="2006-02" db="EMBL/GenBank/DDBJ databases">
        <authorList>
            <person name="Amann R."/>
            <person name="Ferriera S."/>
            <person name="Johnson J."/>
            <person name="Kravitz S."/>
            <person name="Halpern A."/>
            <person name="Remington K."/>
            <person name="Beeson K."/>
            <person name="Tran B."/>
            <person name="Rogers Y.-H."/>
            <person name="Friedman R."/>
            <person name="Venter J.C."/>
        </authorList>
    </citation>
    <scope>NUCLEOTIDE SEQUENCE [LARGE SCALE GENOMIC DNA]</scope>
    <source>
        <strain evidence="2 3">DSM 3645</strain>
    </source>
</reference>
<dbReference type="HOGENOM" id="CLU_1432011_0_0_0"/>
<dbReference type="eggNOG" id="COG3832">
    <property type="taxonomic scope" value="Bacteria"/>
</dbReference>
<dbReference type="InterPro" id="IPR019587">
    <property type="entry name" value="Polyketide_cyclase/dehydratase"/>
</dbReference>
<dbReference type="STRING" id="314230.DSM3645_10187"/>
<dbReference type="SUPFAM" id="SSF55961">
    <property type="entry name" value="Bet v1-like"/>
    <property type="match status" value="1"/>
</dbReference>
<keyword evidence="1" id="KW-1133">Transmembrane helix</keyword>
<dbReference type="Pfam" id="PF10604">
    <property type="entry name" value="Polyketide_cyc2"/>
    <property type="match status" value="1"/>
</dbReference>
<dbReference type="EMBL" id="AANZ01000001">
    <property type="protein sequence ID" value="EAQ82761.1"/>
    <property type="molecule type" value="Genomic_DNA"/>
</dbReference>
<dbReference type="InterPro" id="IPR023393">
    <property type="entry name" value="START-like_dom_sf"/>
</dbReference>
<keyword evidence="1" id="KW-0812">Transmembrane</keyword>
<keyword evidence="1" id="KW-0472">Membrane</keyword>
<feature type="transmembrane region" description="Helical" evidence="1">
    <location>
        <begin position="20"/>
        <end position="41"/>
    </location>
</feature>
<protein>
    <submittedName>
        <fullName evidence="2">Uncharacterized protein</fullName>
    </submittedName>
</protein>
<evidence type="ECO:0000313" key="2">
    <source>
        <dbReference type="EMBL" id="EAQ82761.1"/>
    </source>
</evidence>
<dbReference type="Proteomes" id="UP000004358">
    <property type="component" value="Unassembled WGS sequence"/>
</dbReference>
<name>A3ZLX8_9BACT</name>
<dbReference type="OrthoDB" id="9805228at2"/>
<dbReference type="Gene3D" id="3.30.530.20">
    <property type="match status" value="1"/>
</dbReference>
<evidence type="ECO:0000313" key="3">
    <source>
        <dbReference type="Proteomes" id="UP000004358"/>
    </source>
</evidence>
<comment type="caution">
    <text evidence="2">The sequence shown here is derived from an EMBL/GenBank/DDBJ whole genome shotgun (WGS) entry which is preliminary data.</text>
</comment>
<accession>A3ZLX8</accession>
<gene>
    <name evidence="2" type="ORF">DSM3645_10187</name>
</gene>
<dbReference type="AlphaFoldDB" id="A3ZLX8"/>
<sequence>MNETAAPVDLPAASTAAGRWLKTIVISLILLVVAVGVLWIVGGQPVHYRAHVRILAAPEKIFPYLTEPDLLMQWMEGVVEIKPLTDQGHQEGAKAVAVMERNGDRFEMESEVLKTVPNKELKVRLQNNMFDLVNDYQLKSNGGETDVSIDMEAKFLGWARITAPLIGGAIESKLEADFNQLREKVESKR</sequence>